<proteinExistence type="predicted"/>
<evidence type="ECO:0000313" key="4">
    <source>
        <dbReference type="RefSeq" id="XP_022252630.1"/>
    </source>
</evidence>
<protein>
    <submittedName>
        <fullName evidence="4">Uncharacterized protein LOC111088062</fullName>
    </submittedName>
</protein>
<keyword evidence="3" id="KW-1185">Reference proteome</keyword>
<keyword evidence="2" id="KW-0812">Transmembrane</keyword>
<evidence type="ECO:0000313" key="3">
    <source>
        <dbReference type="Proteomes" id="UP000694941"/>
    </source>
</evidence>
<name>A0ABM1T9S4_LIMPO</name>
<accession>A0ABM1T9S4</accession>
<reference evidence="4" key="1">
    <citation type="submission" date="2025-08" db="UniProtKB">
        <authorList>
            <consortium name="RefSeq"/>
        </authorList>
    </citation>
    <scope>IDENTIFICATION</scope>
    <source>
        <tissue evidence="4">Muscle</tissue>
    </source>
</reference>
<sequence>MNMVKTSTPIHIKRVPHKSRWNIQVLVSYVLAIFACVLTNGGVFVAFYRWDYLWLFVSLVGIVLILVGAILNFAGSRITSNKNQRPRSVNVQQQAVTGDPFPPNTSLSNRNSCRQADRNSNVPIYETLSSNAKRSSRMLSSAPLLNVNGQNYLLLSIPSNMSEAETRRLSNRLSTVVQVDFSDILK</sequence>
<dbReference type="RefSeq" id="XP_022252630.1">
    <property type="nucleotide sequence ID" value="XM_022396922.1"/>
</dbReference>
<feature type="transmembrane region" description="Helical" evidence="2">
    <location>
        <begin position="21"/>
        <end position="47"/>
    </location>
</feature>
<gene>
    <name evidence="4" type="primary">LOC111088062</name>
</gene>
<evidence type="ECO:0000256" key="1">
    <source>
        <dbReference type="SAM" id="MobiDB-lite"/>
    </source>
</evidence>
<feature type="transmembrane region" description="Helical" evidence="2">
    <location>
        <begin position="53"/>
        <end position="75"/>
    </location>
</feature>
<evidence type="ECO:0000256" key="2">
    <source>
        <dbReference type="SAM" id="Phobius"/>
    </source>
</evidence>
<dbReference type="GeneID" id="111088062"/>
<feature type="compositionally biased region" description="Polar residues" evidence="1">
    <location>
        <begin position="104"/>
        <end position="115"/>
    </location>
</feature>
<organism evidence="3 4">
    <name type="scientific">Limulus polyphemus</name>
    <name type="common">Atlantic horseshoe crab</name>
    <dbReference type="NCBI Taxonomy" id="6850"/>
    <lineage>
        <taxon>Eukaryota</taxon>
        <taxon>Metazoa</taxon>
        <taxon>Ecdysozoa</taxon>
        <taxon>Arthropoda</taxon>
        <taxon>Chelicerata</taxon>
        <taxon>Merostomata</taxon>
        <taxon>Xiphosura</taxon>
        <taxon>Limulidae</taxon>
        <taxon>Limulus</taxon>
    </lineage>
</organism>
<keyword evidence="2" id="KW-0472">Membrane</keyword>
<dbReference type="Proteomes" id="UP000694941">
    <property type="component" value="Unplaced"/>
</dbReference>
<keyword evidence="2" id="KW-1133">Transmembrane helix</keyword>
<feature type="compositionally biased region" description="Polar residues" evidence="1">
    <location>
        <begin position="81"/>
        <end position="96"/>
    </location>
</feature>
<feature type="region of interest" description="Disordered" evidence="1">
    <location>
        <begin position="81"/>
        <end position="115"/>
    </location>
</feature>